<dbReference type="InterPro" id="IPR013751">
    <property type="entry name" value="ACP_syn_III_N"/>
</dbReference>
<dbReference type="AlphaFoldDB" id="A0A7W3PNW0"/>
<evidence type="ECO:0000256" key="2">
    <source>
        <dbReference type="ARBA" id="ARBA00023315"/>
    </source>
</evidence>
<keyword evidence="2 6" id="KW-0012">Acyltransferase</keyword>
<organism evidence="6 7">
    <name type="scientific">Alpinimonas psychrophila</name>
    <dbReference type="NCBI Taxonomy" id="748908"/>
    <lineage>
        <taxon>Bacteria</taxon>
        <taxon>Bacillati</taxon>
        <taxon>Actinomycetota</taxon>
        <taxon>Actinomycetes</taxon>
        <taxon>Micrococcales</taxon>
        <taxon>Microbacteriaceae</taxon>
        <taxon>Alpinimonas</taxon>
    </lineage>
</organism>
<keyword evidence="7" id="KW-1185">Reference proteome</keyword>
<dbReference type="InterPro" id="IPR013747">
    <property type="entry name" value="ACP_syn_III_C"/>
</dbReference>
<proteinExistence type="predicted"/>
<keyword evidence="3" id="KW-0812">Transmembrane</keyword>
<dbReference type="Proteomes" id="UP000524237">
    <property type="component" value="Unassembled WGS sequence"/>
</dbReference>
<keyword evidence="1 6" id="KW-0808">Transferase</keyword>
<evidence type="ECO:0000313" key="7">
    <source>
        <dbReference type="Proteomes" id="UP000524237"/>
    </source>
</evidence>
<dbReference type="GO" id="GO:0044550">
    <property type="term" value="P:secondary metabolite biosynthetic process"/>
    <property type="evidence" value="ECO:0007669"/>
    <property type="project" value="TreeGrafter"/>
</dbReference>
<dbReference type="GO" id="GO:0006633">
    <property type="term" value="P:fatty acid biosynthetic process"/>
    <property type="evidence" value="ECO:0007669"/>
    <property type="project" value="InterPro"/>
</dbReference>
<dbReference type="GO" id="GO:0004315">
    <property type="term" value="F:3-oxoacyl-[acyl-carrier-protein] synthase activity"/>
    <property type="evidence" value="ECO:0007669"/>
    <property type="project" value="InterPro"/>
</dbReference>
<dbReference type="PANTHER" id="PTHR34069:SF3">
    <property type="entry name" value="ACYL-COA:ACYL-COA ALKYLTRANSFERASE"/>
    <property type="match status" value="1"/>
</dbReference>
<dbReference type="EMBL" id="JACGWU010000003">
    <property type="protein sequence ID" value="MBA8829264.1"/>
    <property type="molecule type" value="Genomic_DNA"/>
</dbReference>
<dbReference type="PANTHER" id="PTHR34069">
    <property type="entry name" value="3-OXOACYL-[ACYL-CARRIER-PROTEIN] SYNTHASE 3"/>
    <property type="match status" value="1"/>
</dbReference>
<dbReference type="InterPro" id="IPR016039">
    <property type="entry name" value="Thiolase-like"/>
</dbReference>
<evidence type="ECO:0000259" key="5">
    <source>
        <dbReference type="Pfam" id="PF08545"/>
    </source>
</evidence>
<dbReference type="Gene3D" id="3.40.47.10">
    <property type="match status" value="2"/>
</dbReference>
<reference evidence="6 7" key="1">
    <citation type="submission" date="2020-07" db="EMBL/GenBank/DDBJ databases">
        <title>Sequencing the genomes of 1000 actinobacteria strains.</title>
        <authorList>
            <person name="Klenk H.-P."/>
        </authorList>
    </citation>
    <scope>NUCLEOTIDE SEQUENCE [LARGE SCALE GENOMIC DNA]</scope>
    <source>
        <strain evidence="6 7">DSM 23737</strain>
    </source>
</reference>
<dbReference type="GO" id="GO:0033818">
    <property type="term" value="F:beta-ketoacyl-acyl-carrier-protein synthase III activity"/>
    <property type="evidence" value="ECO:0007669"/>
    <property type="project" value="UniProtKB-EC"/>
</dbReference>
<evidence type="ECO:0000313" key="6">
    <source>
        <dbReference type="EMBL" id="MBA8829264.1"/>
    </source>
</evidence>
<name>A0A7W3PNW0_9MICO</name>
<keyword evidence="3" id="KW-1133">Transmembrane helix</keyword>
<sequence>MDTVIYITSTGDRAAPGNGHLLHGELMLAPHTLVFDINDACTGFVRSVILGNSLIASGTSKAILIVISDTYSKLYEDSNLRVSPLFSDGASAIILTADALTIPGIRHPSRKWEILSSTVISEGNHADDLTVTRGNEHFPFGELEMNGAGVFNFVVKHVKSAVAGAVTRAGLGHDEIDSWYIHQGSRAVVDAVSKSLSLDQDAQFVSREYGNVVGSAIPFQILAETAGMTETELFGSEGRYLFLLAFGVGLTLAGLTIRQSRG</sequence>
<dbReference type="SUPFAM" id="SSF53901">
    <property type="entry name" value="Thiolase-like"/>
    <property type="match status" value="1"/>
</dbReference>
<dbReference type="EC" id="2.3.1.180" evidence="6"/>
<comment type="caution">
    <text evidence="6">The sequence shown here is derived from an EMBL/GenBank/DDBJ whole genome shotgun (WGS) entry which is preliminary data.</text>
</comment>
<dbReference type="Pfam" id="PF08545">
    <property type="entry name" value="ACP_syn_III"/>
    <property type="match status" value="1"/>
</dbReference>
<gene>
    <name evidence="6" type="ORF">FB555_001367</name>
</gene>
<accession>A0A7W3PNW0</accession>
<evidence type="ECO:0000256" key="1">
    <source>
        <dbReference type="ARBA" id="ARBA00022679"/>
    </source>
</evidence>
<dbReference type="Pfam" id="PF08541">
    <property type="entry name" value="ACP_syn_III_C"/>
    <property type="match status" value="1"/>
</dbReference>
<feature type="domain" description="Beta-ketoacyl-[acyl-carrier-protein] synthase III C-terminal" evidence="4">
    <location>
        <begin position="168"/>
        <end position="258"/>
    </location>
</feature>
<keyword evidence="3" id="KW-0472">Membrane</keyword>
<protein>
    <submittedName>
        <fullName evidence="6">3-oxoacyl-[acyl-carrier-protein] synthase-3</fullName>
        <ecNumber evidence="6">2.3.1.180</ecNumber>
    </submittedName>
</protein>
<evidence type="ECO:0000259" key="4">
    <source>
        <dbReference type="Pfam" id="PF08541"/>
    </source>
</evidence>
<feature type="transmembrane region" description="Helical" evidence="3">
    <location>
        <begin position="240"/>
        <end position="257"/>
    </location>
</feature>
<evidence type="ECO:0000256" key="3">
    <source>
        <dbReference type="SAM" id="Phobius"/>
    </source>
</evidence>
<feature type="domain" description="Beta-ketoacyl-[acyl-carrier-protein] synthase III N-terminal" evidence="5">
    <location>
        <begin position="35"/>
        <end position="98"/>
    </location>
</feature>